<evidence type="ECO:0000259" key="3">
    <source>
        <dbReference type="PROSITE" id="PS51186"/>
    </source>
</evidence>
<evidence type="ECO:0000313" key="5">
    <source>
        <dbReference type="Proteomes" id="UP000183015"/>
    </source>
</evidence>
<dbReference type="Gene3D" id="3.40.630.30">
    <property type="match status" value="1"/>
</dbReference>
<reference evidence="5" key="1">
    <citation type="submission" date="2016-10" db="EMBL/GenBank/DDBJ databases">
        <authorList>
            <person name="Varghese N."/>
        </authorList>
    </citation>
    <scope>NUCLEOTIDE SEQUENCE [LARGE SCALE GENOMIC DNA]</scope>
    <source>
        <strain evidence="5">DSM 45096 / BCRC 16803 / CGMCC 4.1857 / CIP 109030 / JCM 12277 / KCTC 19219 / NBRC 100920 / 33214</strain>
    </source>
</reference>
<dbReference type="InterPro" id="IPR000182">
    <property type="entry name" value="GNAT_dom"/>
</dbReference>
<organism evidence="4 5">
    <name type="scientific">Streptacidiphilus jiangxiensis</name>
    <dbReference type="NCBI Taxonomy" id="235985"/>
    <lineage>
        <taxon>Bacteria</taxon>
        <taxon>Bacillati</taxon>
        <taxon>Actinomycetota</taxon>
        <taxon>Actinomycetes</taxon>
        <taxon>Kitasatosporales</taxon>
        <taxon>Streptomycetaceae</taxon>
        <taxon>Streptacidiphilus</taxon>
    </lineage>
</organism>
<gene>
    <name evidence="4" type="ORF">SAMN05414137_10394</name>
</gene>
<dbReference type="AlphaFoldDB" id="A0A1H7J0H7"/>
<feature type="domain" description="N-acetyltransferase" evidence="3">
    <location>
        <begin position="9"/>
        <end position="167"/>
    </location>
</feature>
<sequence>MSADSATELAWRPLERADVPAWHRLLVAIEAVEQEDENPTEADVLTRFDDPYVDMARGSLAVWDGGRMVGYHYMKARTVAEASHDFWQFGGVDPQYRGRGVGGRLLTWAEDAARALSDERFPGVPVVMNDGCGVGSTASERLFAQLGYEPSRWYRNMVVADLAATVPALPESPAPDGVEFRVFTQERSADALAVRNEAFVDHYDSVPQTPEGWAHFTGGPAFRAGNSFVAYDAGRGTPLAIVLAEEYVTPEGRELYVALVGTVRAGRKRGIASALLAHTMRVGLADGYTRSCLGVDAESPTGAVGLYERLGYRAKQTWVAQRKPLDA</sequence>
<dbReference type="RefSeq" id="WP_042454236.1">
    <property type="nucleotide sequence ID" value="NZ_BBPN01000032.1"/>
</dbReference>
<proteinExistence type="predicted"/>
<dbReference type="Pfam" id="PF00583">
    <property type="entry name" value="Acetyltransf_1"/>
    <property type="match status" value="2"/>
</dbReference>
<dbReference type="InterPro" id="IPR016181">
    <property type="entry name" value="Acyl_CoA_acyltransferase"/>
</dbReference>
<dbReference type="STRING" id="235985.SAMN05414137_10394"/>
<dbReference type="PROSITE" id="PS51186">
    <property type="entry name" value="GNAT"/>
    <property type="match status" value="2"/>
</dbReference>
<dbReference type="PANTHER" id="PTHR43420">
    <property type="entry name" value="ACETYLTRANSFERASE"/>
    <property type="match status" value="1"/>
</dbReference>
<keyword evidence="2" id="KW-0012">Acyltransferase</keyword>
<feature type="domain" description="N-acetyltransferase" evidence="3">
    <location>
        <begin position="178"/>
        <end position="327"/>
    </location>
</feature>
<keyword evidence="5" id="KW-1185">Reference proteome</keyword>
<protein>
    <submittedName>
        <fullName evidence="4">Acetyltransferase (GNAT) family protein</fullName>
    </submittedName>
</protein>
<evidence type="ECO:0000256" key="2">
    <source>
        <dbReference type="ARBA" id="ARBA00023315"/>
    </source>
</evidence>
<keyword evidence="1 4" id="KW-0808">Transferase</keyword>
<name>A0A1H7J0H7_STRJI</name>
<dbReference type="SUPFAM" id="SSF55729">
    <property type="entry name" value="Acyl-CoA N-acyltransferases (Nat)"/>
    <property type="match status" value="2"/>
</dbReference>
<dbReference type="CDD" id="cd04301">
    <property type="entry name" value="NAT_SF"/>
    <property type="match status" value="2"/>
</dbReference>
<dbReference type="GO" id="GO:0016747">
    <property type="term" value="F:acyltransferase activity, transferring groups other than amino-acyl groups"/>
    <property type="evidence" value="ECO:0007669"/>
    <property type="project" value="InterPro"/>
</dbReference>
<evidence type="ECO:0000313" key="4">
    <source>
        <dbReference type="EMBL" id="SEK68136.1"/>
    </source>
</evidence>
<dbReference type="Proteomes" id="UP000183015">
    <property type="component" value="Unassembled WGS sequence"/>
</dbReference>
<dbReference type="OrthoDB" id="9799092at2"/>
<dbReference type="EMBL" id="FOAZ01000003">
    <property type="protein sequence ID" value="SEK68136.1"/>
    <property type="molecule type" value="Genomic_DNA"/>
</dbReference>
<evidence type="ECO:0000256" key="1">
    <source>
        <dbReference type="ARBA" id="ARBA00022679"/>
    </source>
</evidence>
<dbReference type="eggNOG" id="COG0456">
    <property type="taxonomic scope" value="Bacteria"/>
</dbReference>
<accession>A0A1H7J0H7</accession>
<dbReference type="InterPro" id="IPR050680">
    <property type="entry name" value="YpeA/RimI_acetyltransf"/>
</dbReference>